<dbReference type="EMBL" id="BGZK01002031">
    <property type="protein sequence ID" value="GBP89801.1"/>
    <property type="molecule type" value="Genomic_DNA"/>
</dbReference>
<organism evidence="1 2">
    <name type="scientific">Eumeta variegata</name>
    <name type="common">Bagworm moth</name>
    <name type="synonym">Eumeta japonica</name>
    <dbReference type="NCBI Taxonomy" id="151549"/>
    <lineage>
        <taxon>Eukaryota</taxon>
        <taxon>Metazoa</taxon>
        <taxon>Ecdysozoa</taxon>
        <taxon>Arthropoda</taxon>
        <taxon>Hexapoda</taxon>
        <taxon>Insecta</taxon>
        <taxon>Pterygota</taxon>
        <taxon>Neoptera</taxon>
        <taxon>Endopterygota</taxon>
        <taxon>Lepidoptera</taxon>
        <taxon>Glossata</taxon>
        <taxon>Ditrysia</taxon>
        <taxon>Tineoidea</taxon>
        <taxon>Psychidae</taxon>
        <taxon>Oiketicinae</taxon>
        <taxon>Eumeta</taxon>
    </lineage>
</organism>
<comment type="caution">
    <text evidence="1">The sequence shown here is derived from an EMBL/GenBank/DDBJ whole genome shotgun (WGS) entry which is preliminary data.</text>
</comment>
<sequence length="136" mass="15375">MGTHKQQISPWEDVFIPLSIRFHARERSTINAGVELAQQIFGAWEDSRDIARVFVITQKAAGDVRKTRKNPPEAAEEASIERLDIRVTELQAYCAVAMATGLAPEACNFQLVYYCFTAPTYINGRARPLKTTWKPF</sequence>
<accession>A0A4C1ZLP0</accession>
<evidence type="ECO:0000313" key="2">
    <source>
        <dbReference type="Proteomes" id="UP000299102"/>
    </source>
</evidence>
<reference evidence="1 2" key="1">
    <citation type="journal article" date="2019" name="Commun. Biol.">
        <title>The bagworm genome reveals a unique fibroin gene that provides high tensile strength.</title>
        <authorList>
            <person name="Kono N."/>
            <person name="Nakamura H."/>
            <person name="Ohtoshi R."/>
            <person name="Tomita M."/>
            <person name="Numata K."/>
            <person name="Arakawa K."/>
        </authorList>
    </citation>
    <scope>NUCLEOTIDE SEQUENCE [LARGE SCALE GENOMIC DNA]</scope>
</reference>
<proteinExistence type="predicted"/>
<evidence type="ECO:0000313" key="1">
    <source>
        <dbReference type="EMBL" id="GBP89801.1"/>
    </source>
</evidence>
<dbReference type="Proteomes" id="UP000299102">
    <property type="component" value="Unassembled WGS sequence"/>
</dbReference>
<gene>
    <name evidence="1" type="ORF">EVAR_64778_1</name>
</gene>
<keyword evidence="2" id="KW-1185">Reference proteome</keyword>
<dbReference type="AlphaFoldDB" id="A0A4C1ZLP0"/>
<dbReference type="OrthoDB" id="414730at2759"/>
<protein>
    <submittedName>
        <fullName evidence="1">Uncharacterized protein</fullName>
    </submittedName>
</protein>
<name>A0A4C1ZLP0_EUMVA</name>